<dbReference type="Pfam" id="PF15025">
    <property type="entry name" value="C5orf34-like_N"/>
    <property type="match status" value="1"/>
</dbReference>
<organism evidence="3 4">
    <name type="scientific">Tetradesmus obliquus</name>
    <name type="common">Green alga</name>
    <name type="synonym">Acutodesmus obliquus</name>
    <dbReference type="NCBI Taxonomy" id="3088"/>
    <lineage>
        <taxon>Eukaryota</taxon>
        <taxon>Viridiplantae</taxon>
        <taxon>Chlorophyta</taxon>
        <taxon>core chlorophytes</taxon>
        <taxon>Chlorophyceae</taxon>
        <taxon>CS clade</taxon>
        <taxon>Sphaeropleales</taxon>
        <taxon>Scenedesmaceae</taxon>
        <taxon>Tetradesmus</taxon>
    </lineage>
</organism>
<evidence type="ECO:0000259" key="2">
    <source>
        <dbReference type="Pfam" id="PF15025"/>
    </source>
</evidence>
<proteinExistence type="predicted"/>
<dbReference type="PANTHER" id="PTHR34531:SF1">
    <property type="entry name" value="CHROMOSOME 5 OPEN READING FRAME 34"/>
    <property type="match status" value="1"/>
</dbReference>
<gene>
    <name evidence="3" type="ORF">OEZ85_007566</name>
</gene>
<evidence type="ECO:0000313" key="3">
    <source>
        <dbReference type="EMBL" id="WIA08104.1"/>
    </source>
</evidence>
<evidence type="ECO:0000313" key="4">
    <source>
        <dbReference type="Proteomes" id="UP001244341"/>
    </source>
</evidence>
<dbReference type="EMBL" id="CP126208">
    <property type="protein sequence ID" value="WIA08104.1"/>
    <property type="molecule type" value="Genomic_DNA"/>
</dbReference>
<dbReference type="Pfam" id="PF15016">
    <property type="entry name" value="C5orf34_C"/>
    <property type="match status" value="1"/>
</dbReference>
<sequence>MLDRHRNTPEPPRLEAIYVAADASVKAVYHDNTLLVLSADGSSFTHISPAGARTVQLCEFCLSRFVPLLTELLDFRNQHVDMPAVSRPLLQQLQRSSQTFTLHFPITYTCWPATAAEAFQQGLVELPDSTRIAVLSKCGYARIMLEYTGLRFAMVWMRDATILFVQDVEEVEVWLHADDSCMYSFQSGGFVTHLLPRAAAAAWDTATSAAAAADDGPGDINSNAQHLLPHMAEHGLSSWHDVRGDLSSRVLEADTAHDMAAAAAPLSLQLRQLRLPGGHGHHSSAAAARSAGLDHGALSSGRPQLAAAAATALCGTDGLIDGAIDASQMSRVYAASALPEVPVAAVASGCSGGSSSSIAGCGGPALKLPVGQVAARALKFRSTMVRVKRCLASSAGPAVQQQQQQQGLSTEVLEEQQVPDVGRFTATMDGRVRVRFEDRTILSLAADRASADLVMRDGSRRTVAAANPMGAEEYVQAALEFAAWAQTSPAQRAEALQMQALVAAELRSSARMAAICEWGAGQRLPAQAAASAPAYAAAAMEAGDNAWAAAACSGQYDGHDAAAEEEVDLDCAGAAGPRVGVPAGVAEWDESQRSSWAGGGSQLGDVHLEQCTAGSLRSSMVGGLQLKDGPQGASWQQAVDDMLQANARLLQKLAG</sequence>
<feature type="domain" description="C5orf34-like N-terminal" evidence="2">
    <location>
        <begin position="20"/>
        <end position="77"/>
    </location>
</feature>
<protein>
    <submittedName>
        <fullName evidence="3">Uncharacterized protein</fullName>
    </submittedName>
</protein>
<feature type="domain" description="C5orf34-like C-terminal" evidence="1">
    <location>
        <begin position="409"/>
        <end position="484"/>
    </location>
</feature>
<dbReference type="Proteomes" id="UP001244341">
    <property type="component" value="Chromosome 1b"/>
</dbReference>
<reference evidence="3 4" key="1">
    <citation type="submission" date="2023-05" db="EMBL/GenBank/DDBJ databases">
        <title>A 100% complete, gapless, phased diploid assembly of the Scenedesmus obliquus UTEX 3031 genome.</title>
        <authorList>
            <person name="Biondi T.C."/>
            <person name="Hanschen E.R."/>
            <person name="Kwon T."/>
            <person name="Eng W."/>
            <person name="Kruse C.P.S."/>
            <person name="Koehler S.I."/>
            <person name="Kunde Y."/>
            <person name="Gleasner C.D."/>
            <person name="You Mak K.T."/>
            <person name="Polle J."/>
            <person name="Hovde B.T."/>
            <person name="Starkenburg S.R."/>
        </authorList>
    </citation>
    <scope>NUCLEOTIDE SEQUENCE [LARGE SCALE GENOMIC DNA]</scope>
    <source>
        <strain evidence="3 4">DOE0152z</strain>
    </source>
</reference>
<dbReference type="InterPro" id="IPR027830">
    <property type="entry name" value="C5orf34-like_N"/>
</dbReference>
<dbReference type="InterPro" id="IPR053901">
    <property type="entry name" value="C5orf34-like"/>
</dbReference>
<name>A0ABY8TGT0_TETOB</name>
<keyword evidence="4" id="KW-1185">Reference proteome</keyword>
<dbReference type="PANTHER" id="PTHR34531">
    <property type="entry name" value="ZGC:153352"/>
    <property type="match status" value="1"/>
</dbReference>
<evidence type="ECO:0000259" key="1">
    <source>
        <dbReference type="Pfam" id="PF15016"/>
    </source>
</evidence>
<dbReference type="InterPro" id="IPR027865">
    <property type="entry name" value="C5orf34-like_C"/>
</dbReference>
<accession>A0ABY8TGT0</accession>